<comment type="caution">
    <text evidence="2">The sequence shown here is derived from an EMBL/GenBank/DDBJ whole genome shotgun (WGS) entry which is preliminary data.</text>
</comment>
<proteinExistence type="predicted"/>
<accession>A0ABS0EWF0</accession>
<gene>
    <name evidence="2" type="ORF">IXC47_15845</name>
</gene>
<feature type="signal peptide" evidence="1">
    <location>
        <begin position="1"/>
        <end position="19"/>
    </location>
</feature>
<evidence type="ECO:0000256" key="1">
    <source>
        <dbReference type="SAM" id="SignalP"/>
    </source>
</evidence>
<name>A0ABS0EWF0_9BURK</name>
<keyword evidence="3" id="KW-1185">Reference proteome</keyword>
<evidence type="ECO:0000313" key="3">
    <source>
        <dbReference type="Proteomes" id="UP000657372"/>
    </source>
</evidence>
<dbReference type="RefSeq" id="WP_195876267.1">
    <property type="nucleotide sequence ID" value="NZ_JADOEL010000015.1"/>
</dbReference>
<reference evidence="2 3" key="1">
    <citation type="submission" date="2020-11" db="EMBL/GenBank/DDBJ databases">
        <title>WGS of Herminiimonas contaminans strain Marseille-Q4544 isolated from planarians Schmidtea mediterranea.</title>
        <authorList>
            <person name="Kangale L."/>
        </authorList>
    </citation>
    <scope>NUCLEOTIDE SEQUENCE [LARGE SCALE GENOMIC DNA]</scope>
    <source>
        <strain evidence="2 3">Marseille-Q4544</strain>
    </source>
</reference>
<evidence type="ECO:0000313" key="2">
    <source>
        <dbReference type="EMBL" id="MBF8179156.1"/>
    </source>
</evidence>
<protein>
    <submittedName>
        <fullName evidence="2">Uncharacterized protein</fullName>
    </submittedName>
</protein>
<organism evidence="2 3">
    <name type="scientific">Herminiimonas contaminans</name>
    <dbReference type="NCBI Taxonomy" id="1111140"/>
    <lineage>
        <taxon>Bacteria</taxon>
        <taxon>Pseudomonadati</taxon>
        <taxon>Pseudomonadota</taxon>
        <taxon>Betaproteobacteria</taxon>
        <taxon>Burkholderiales</taxon>
        <taxon>Oxalobacteraceae</taxon>
        <taxon>Herminiimonas</taxon>
    </lineage>
</organism>
<sequence length="130" mass="14476">MKKVVLILLILVLPLQAFAAMERDLAHMLGGGGPGLEFILKHITKHVDLVMHHHDSDGLIVDDSAPHGDNSKKSVQHLADYEHGYNMNTLLPAFNQLGLPAIERIAPSFWPEVFSDRTTSPLLRPPRLIF</sequence>
<feature type="chain" id="PRO_5047485693" evidence="1">
    <location>
        <begin position="20"/>
        <end position="130"/>
    </location>
</feature>
<keyword evidence="1" id="KW-0732">Signal</keyword>
<dbReference type="EMBL" id="JADOEL010000015">
    <property type="protein sequence ID" value="MBF8179156.1"/>
    <property type="molecule type" value="Genomic_DNA"/>
</dbReference>
<dbReference type="Proteomes" id="UP000657372">
    <property type="component" value="Unassembled WGS sequence"/>
</dbReference>